<sequence>MGLPNRRVRSYSATWKAGLWVAFSTALIFLLVKCAVQLSTQERFSARILAEGGRERQKEQQRPLLQLDSDEDESPCVESTELRRRQEFGARCSLKEGGDTVFIHIKVVESPIKKQSLLGELGEMLRYFVGGKQEHKFARDTACVLEEMIQAVLREAEETGSGRITQKAEQMILFSGGCPQCSPRPYAIAILGTYFIPCCMPAAAPIRGSVRFEVFATKPRTSGTKEDEWLR</sequence>
<name>U6LSK6_9EIME</name>
<evidence type="ECO:0000313" key="2">
    <source>
        <dbReference type="Proteomes" id="UP000030750"/>
    </source>
</evidence>
<dbReference type="AlphaFoldDB" id="U6LSK6"/>
<dbReference type="VEuPathDB" id="ToxoDB:EBH_0042860"/>
<keyword evidence="2" id="KW-1185">Reference proteome</keyword>
<protein>
    <submittedName>
        <fullName evidence="1">Uncharacterized protein</fullName>
    </submittedName>
</protein>
<dbReference type="OrthoDB" id="352653at2759"/>
<reference evidence="1" key="2">
    <citation type="submission" date="2013-10" db="EMBL/GenBank/DDBJ databases">
        <authorList>
            <person name="Aslett M."/>
        </authorList>
    </citation>
    <scope>NUCLEOTIDE SEQUENCE [LARGE SCALE GENOMIC DNA]</scope>
    <source>
        <strain evidence="1">Houghton</strain>
    </source>
</reference>
<dbReference type="EMBL" id="HG712935">
    <property type="protein sequence ID" value="CDJ51569.1"/>
    <property type="molecule type" value="Genomic_DNA"/>
</dbReference>
<organism evidence="1 2">
    <name type="scientific">Eimeria brunetti</name>
    <dbReference type="NCBI Taxonomy" id="51314"/>
    <lineage>
        <taxon>Eukaryota</taxon>
        <taxon>Sar</taxon>
        <taxon>Alveolata</taxon>
        <taxon>Apicomplexa</taxon>
        <taxon>Conoidasida</taxon>
        <taxon>Coccidia</taxon>
        <taxon>Eucoccidiorida</taxon>
        <taxon>Eimeriorina</taxon>
        <taxon>Eimeriidae</taxon>
        <taxon>Eimeria</taxon>
    </lineage>
</organism>
<accession>U6LSK6</accession>
<proteinExistence type="predicted"/>
<evidence type="ECO:0000313" key="1">
    <source>
        <dbReference type="EMBL" id="CDJ51569.1"/>
    </source>
</evidence>
<gene>
    <name evidence="1" type="ORF">EBH_0042860</name>
</gene>
<reference evidence="1" key="1">
    <citation type="submission" date="2013-10" db="EMBL/GenBank/DDBJ databases">
        <title>Genomic analysis of the causative agents of coccidiosis in chickens.</title>
        <authorList>
            <person name="Reid A.J."/>
            <person name="Blake D."/>
            <person name="Billington K."/>
            <person name="Browne H."/>
            <person name="Dunn M."/>
            <person name="Hung S."/>
            <person name="Kawahara F."/>
            <person name="Miranda-Saavedra D."/>
            <person name="Mourier T."/>
            <person name="Nagra H."/>
            <person name="Otto T.D."/>
            <person name="Rawlings N."/>
            <person name="Sanchez A."/>
            <person name="Sanders M."/>
            <person name="Subramaniam C."/>
            <person name="Tay Y."/>
            <person name="Dear P."/>
            <person name="Doerig C."/>
            <person name="Gruber A."/>
            <person name="Parkinson J."/>
            <person name="Shirley M."/>
            <person name="Wan K.L."/>
            <person name="Berriman M."/>
            <person name="Tomley F."/>
            <person name="Pain A."/>
        </authorList>
    </citation>
    <scope>NUCLEOTIDE SEQUENCE [LARGE SCALE GENOMIC DNA]</scope>
    <source>
        <strain evidence="1">Houghton</strain>
    </source>
</reference>
<dbReference type="Proteomes" id="UP000030750">
    <property type="component" value="Unassembled WGS sequence"/>
</dbReference>